<feature type="chain" id="PRO_5032622092" description="Right handed beta helix domain-containing protein" evidence="1">
    <location>
        <begin position="24"/>
        <end position="413"/>
    </location>
</feature>
<protein>
    <recommendedName>
        <fullName evidence="4">Right handed beta helix domain-containing protein</fullName>
    </recommendedName>
</protein>
<dbReference type="RefSeq" id="WP_218576798.1">
    <property type="nucleotide sequence ID" value="NZ_JACADJ010000111.1"/>
</dbReference>
<evidence type="ECO:0000256" key="1">
    <source>
        <dbReference type="SAM" id="SignalP"/>
    </source>
</evidence>
<dbReference type="SMART" id="SM00710">
    <property type="entry name" value="PbH1"/>
    <property type="match status" value="4"/>
</dbReference>
<evidence type="ECO:0000313" key="2">
    <source>
        <dbReference type="EMBL" id="NWH06777.1"/>
    </source>
</evidence>
<keyword evidence="1" id="KW-0732">Signal</keyword>
<evidence type="ECO:0008006" key="4">
    <source>
        <dbReference type="Google" id="ProtNLM"/>
    </source>
</evidence>
<organism evidence="2 3">
    <name type="scientific">Desulfobacter latus</name>
    <dbReference type="NCBI Taxonomy" id="2292"/>
    <lineage>
        <taxon>Bacteria</taxon>
        <taxon>Pseudomonadati</taxon>
        <taxon>Thermodesulfobacteriota</taxon>
        <taxon>Desulfobacteria</taxon>
        <taxon>Desulfobacterales</taxon>
        <taxon>Desulfobacteraceae</taxon>
        <taxon>Desulfobacter</taxon>
    </lineage>
</organism>
<dbReference type="Gene3D" id="2.160.20.10">
    <property type="entry name" value="Single-stranded right-handed beta-helix, Pectin lyase-like"/>
    <property type="match status" value="1"/>
</dbReference>
<comment type="caution">
    <text evidence="2">The sequence shown here is derived from an EMBL/GenBank/DDBJ whole genome shotgun (WGS) entry which is preliminary data.</text>
</comment>
<dbReference type="EMBL" id="JACADJ010000111">
    <property type="protein sequence ID" value="NWH06777.1"/>
    <property type="molecule type" value="Genomic_DNA"/>
</dbReference>
<keyword evidence="3" id="KW-1185">Reference proteome</keyword>
<evidence type="ECO:0000313" key="3">
    <source>
        <dbReference type="Proteomes" id="UP000553343"/>
    </source>
</evidence>
<dbReference type="AlphaFoldDB" id="A0A850TER4"/>
<sequence>MFNYIRIFVYCMLICFLSLGADASSGDISGNGATTLGDAILGLKVECGVENIKTYALNNEVNQDNKIGVADSLYILQCLAKLRSTEDPNASIIKIPTNYQTISQAVSAAKDGDTIEVSGGIYDENVIIDKSIKLIGAGMDSTEINGSTVPGKTPCNDPVLSITGNKVVVAGFKITGGYPGLEIIGENAVIEFNNITNNTSNEYCPNHSTGGFYAEGLNGLGLVVRGGNCKIRNNLIVKNGETWDGGGCGIETHGANVIIENNTIVRNSGANGASCGDGYGILALYSSGRIINNIIADNDAWDGDGCNVKGYGIYSVDSDFQVDYNNVWDNDNGGWEVKEMNNYAGAGPGGHDIAGDPMFADEDLYRLSSSSPCIDAGAPNYDYSSEPEPNGGRVNIGAYGNTPHATCAEMPLP</sequence>
<dbReference type="InterPro" id="IPR011050">
    <property type="entry name" value="Pectin_lyase_fold/virulence"/>
</dbReference>
<reference evidence="2 3" key="1">
    <citation type="submission" date="2020-06" db="EMBL/GenBank/DDBJ databases">
        <title>High-quality draft genome of sulfate reducer Desulfobacter latus type strain AcrS2 isolated from marine sediment.</title>
        <authorList>
            <person name="Hoppe M."/>
            <person name="Larsen C.K."/>
            <person name="Marshall I.P.G."/>
            <person name="Schramm A."/>
            <person name="Marietou A.G."/>
        </authorList>
    </citation>
    <scope>NUCLEOTIDE SEQUENCE [LARGE SCALE GENOMIC DNA]</scope>
    <source>
        <strain evidence="2 3">AcRS2</strain>
    </source>
</reference>
<dbReference type="SUPFAM" id="SSF51126">
    <property type="entry name" value="Pectin lyase-like"/>
    <property type="match status" value="1"/>
</dbReference>
<dbReference type="InterPro" id="IPR012334">
    <property type="entry name" value="Pectin_lyas_fold"/>
</dbReference>
<dbReference type="Proteomes" id="UP000553343">
    <property type="component" value="Unassembled WGS sequence"/>
</dbReference>
<dbReference type="InterPro" id="IPR006626">
    <property type="entry name" value="PbH1"/>
</dbReference>
<proteinExistence type="predicted"/>
<name>A0A850TER4_9BACT</name>
<accession>A0A850TER4</accession>
<feature type="signal peptide" evidence="1">
    <location>
        <begin position="1"/>
        <end position="23"/>
    </location>
</feature>
<gene>
    <name evidence="2" type="ORF">HXW94_17630</name>
</gene>